<reference evidence="3" key="2">
    <citation type="submission" date="2020-04" db="EMBL/GenBank/DDBJ databases">
        <authorList>
            <consortium name="NCBI Genome Project"/>
        </authorList>
    </citation>
    <scope>NUCLEOTIDE SEQUENCE</scope>
    <source>
        <strain evidence="3">CBS 342.82</strain>
    </source>
</reference>
<sequence length="225" mass="24721">MQKPRICCVAVFHRGALSLGAENRQNLGEAIYHWAILIRPKDISHLKESIVVDATDGVRQDPVTDKDLNPTHEWFFRVREGFDPLATANFLGAVNIGTLPRAPSIARIREMLEGLPLPRKDRRPFENCVSWAKQAIVMMQMAELVDSRPVDEIMAAGMALGGRIIANGLPQVEEERFPGLPSRKKSGGGTLLGRIKGLIKSTHQPDESSSEKAEQVDASGRHGSA</sequence>
<dbReference type="AlphaFoldDB" id="A0A6J3M179"/>
<reference evidence="3" key="3">
    <citation type="submission" date="2025-08" db="UniProtKB">
        <authorList>
            <consortium name="RefSeq"/>
        </authorList>
    </citation>
    <scope>IDENTIFICATION</scope>
    <source>
        <strain evidence="3">CBS 342.82</strain>
    </source>
</reference>
<proteinExistence type="predicted"/>
<accession>A0A6J3M179</accession>
<dbReference type="OrthoDB" id="4924482at2759"/>
<evidence type="ECO:0000256" key="1">
    <source>
        <dbReference type="SAM" id="MobiDB-lite"/>
    </source>
</evidence>
<organism evidence="3">
    <name type="scientific">Dissoconium aciculare CBS 342.82</name>
    <dbReference type="NCBI Taxonomy" id="1314786"/>
    <lineage>
        <taxon>Eukaryota</taxon>
        <taxon>Fungi</taxon>
        <taxon>Dikarya</taxon>
        <taxon>Ascomycota</taxon>
        <taxon>Pezizomycotina</taxon>
        <taxon>Dothideomycetes</taxon>
        <taxon>Dothideomycetidae</taxon>
        <taxon>Mycosphaerellales</taxon>
        <taxon>Dissoconiaceae</taxon>
        <taxon>Dissoconium</taxon>
    </lineage>
</organism>
<feature type="compositionally biased region" description="Basic and acidic residues" evidence="1">
    <location>
        <begin position="203"/>
        <end position="215"/>
    </location>
</feature>
<evidence type="ECO:0000313" key="2">
    <source>
        <dbReference type="Proteomes" id="UP000504637"/>
    </source>
</evidence>
<name>A0A6J3M179_9PEZI</name>
<dbReference type="RefSeq" id="XP_033458295.1">
    <property type="nucleotide sequence ID" value="XM_033600115.1"/>
</dbReference>
<dbReference type="Pfam" id="PF21858">
    <property type="entry name" value="DUF6914"/>
    <property type="match status" value="1"/>
</dbReference>
<gene>
    <name evidence="3" type="ORF">K489DRAFT_270406</name>
</gene>
<keyword evidence="2" id="KW-1185">Reference proteome</keyword>
<dbReference type="InterPro" id="IPR054208">
    <property type="entry name" value="DUF6914"/>
</dbReference>
<evidence type="ECO:0000313" key="3">
    <source>
        <dbReference type="RefSeq" id="XP_033458295.1"/>
    </source>
</evidence>
<dbReference type="GeneID" id="54357915"/>
<feature type="region of interest" description="Disordered" evidence="1">
    <location>
        <begin position="177"/>
        <end position="225"/>
    </location>
</feature>
<protein>
    <submittedName>
        <fullName evidence="3">Uncharacterized protein</fullName>
    </submittedName>
</protein>
<dbReference type="Proteomes" id="UP000504637">
    <property type="component" value="Unplaced"/>
</dbReference>
<reference evidence="3" key="1">
    <citation type="submission" date="2020-01" db="EMBL/GenBank/DDBJ databases">
        <authorList>
            <consortium name="DOE Joint Genome Institute"/>
            <person name="Haridas S."/>
            <person name="Albert R."/>
            <person name="Binder M."/>
            <person name="Bloem J."/>
            <person name="Labutti K."/>
            <person name="Salamov A."/>
            <person name="Andreopoulos B."/>
            <person name="Baker S.E."/>
            <person name="Barry K."/>
            <person name="Bills G."/>
            <person name="Bluhm B.H."/>
            <person name="Cannon C."/>
            <person name="Castanera R."/>
            <person name="Culley D.E."/>
            <person name="Daum C."/>
            <person name="Ezra D."/>
            <person name="Gonzalez J.B."/>
            <person name="Henrissat B."/>
            <person name="Kuo A."/>
            <person name="Liang C."/>
            <person name="Lipzen A."/>
            <person name="Lutzoni F."/>
            <person name="Magnuson J."/>
            <person name="Mondo S."/>
            <person name="Nolan M."/>
            <person name="Ohm R."/>
            <person name="Pangilinan J."/>
            <person name="Park H.-J."/>
            <person name="Ramirez L."/>
            <person name="Alfaro M."/>
            <person name="Sun H."/>
            <person name="Tritt A."/>
            <person name="Yoshinaga Y."/>
            <person name="Zwiers L.-H."/>
            <person name="Turgeon B.G."/>
            <person name="Goodwin S.B."/>
            <person name="Spatafora J.W."/>
            <person name="Crous P.W."/>
            <person name="Grigoriev I.V."/>
        </authorList>
    </citation>
    <scope>NUCLEOTIDE SEQUENCE</scope>
    <source>
        <strain evidence="3">CBS 342.82</strain>
    </source>
</reference>